<dbReference type="AlphaFoldDB" id="A0A430HVQ8"/>
<reference evidence="2 3" key="1">
    <citation type="submission" date="2018-12" db="EMBL/GenBank/DDBJ databases">
        <title>YIM 101343 draft genome.</title>
        <authorList>
            <person name="Chen X."/>
        </authorList>
    </citation>
    <scope>NUCLEOTIDE SEQUENCE [LARGE SCALE GENOMIC DNA]</scope>
    <source>
        <strain evidence="2 3">YIM 101343</strain>
    </source>
</reference>
<sequence>MTETRTIDWSALGPIPDLPAAPTSGQSVAAASAALLETVTTTLRGAAAQIRAVDRERQDALEAVLSTNRQLQRAEERIAELKEGSNRPALEAIPAGARPEDTRLIEELTAELVEARKVNSSLSVQETDTIRQMAAELERTRTIAERQRKELLRLQNALIAEQEKHEATRKARDDAKEHADHLISANVALVDRNRVLEKSLAATTTDFPILEGTKR</sequence>
<proteinExistence type="predicted"/>
<keyword evidence="3" id="KW-1185">Reference proteome</keyword>
<dbReference type="EMBL" id="RXHJ01000019">
    <property type="protein sequence ID" value="RSZ61517.1"/>
    <property type="molecule type" value="Genomic_DNA"/>
</dbReference>
<feature type="coiled-coil region" evidence="1">
    <location>
        <begin position="57"/>
        <end position="164"/>
    </location>
</feature>
<evidence type="ECO:0000313" key="3">
    <source>
        <dbReference type="Proteomes" id="UP000274907"/>
    </source>
</evidence>
<organism evidence="2 3">
    <name type="scientific">Corynebacterium hylobatis</name>
    <dbReference type="NCBI Taxonomy" id="1859290"/>
    <lineage>
        <taxon>Bacteria</taxon>
        <taxon>Bacillati</taxon>
        <taxon>Actinomycetota</taxon>
        <taxon>Actinomycetes</taxon>
        <taxon>Mycobacteriales</taxon>
        <taxon>Corynebacteriaceae</taxon>
        <taxon>Corynebacterium</taxon>
    </lineage>
</organism>
<evidence type="ECO:0000256" key="1">
    <source>
        <dbReference type="SAM" id="Coils"/>
    </source>
</evidence>
<dbReference type="RefSeq" id="WP_126121714.1">
    <property type="nucleotide sequence ID" value="NZ_RXHJ01000019.1"/>
</dbReference>
<keyword evidence="1" id="KW-0175">Coiled coil</keyword>
<comment type="caution">
    <text evidence="2">The sequence shown here is derived from an EMBL/GenBank/DDBJ whole genome shotgun (WGS) entry which is preliminary data.</text>
</comment>
<gene>
    <name evidence="2" type="ORF">EAH68_12695</name>
</gene>
<protein>
    <submittedName>
        <fullName evidence="2">Uncharacterized protein</fullName>
    </submittedName>
</protein>
<evidence type="ECO:0000313" key="2">
    <source>
        <dbReference type="EMBL" id="RSZ61517.1"/>
    </source>
</evidence>
<accession>A0A430HVQ8</accession>
<name>A0A430HVQ8_9CORY</name>
<dbReference type="Proteomes" id="UP000274907">
    <property type="component" value="Unassembled WGS sequence"/>
</dbReference>